<sequence length="216" mass="23825">MGNGNNSFAWGIQNTFSHKNWIFGFQFDGRVGGVLLNDLWQIGIRNGADFTTGGNSPFGIARRQEWESFRDNGVVTPAFNGGGVILVEGTPRFGDDGRISNFDELTFVPNNANATVQDYAIALSGFNGPYIQSRSFTKLRELSIGYTLPSTITNRLGISSATFSLVGRNLFLWSERTDIDVDQYISGSFRPSEDINNPFLQSPGIRNFGFNLNISL</sequence>
<name>K1LTA9_CECL9</name>
<keyword evidence="2" id="KW-1185">Reference proteome</keyword>
<reference evidence="1 2" key="1">
    <citation type="journal article" date="2012" name="J. Bacteriol.">
        <title>Draft Genome Sequence of Cecembia lonarensis Strain LW9T, Isolated from Lonar Lake, a Haloalkaline Lake in India.</title>
        <authorList>
            <person name="Shivaji S."/>
            <person name="Ara S."/>
            <person name="Singh A."/>
            <person name="Pinnaka A.K."/>
        </authorList>
    </citation>
    <scope>NUCLEOTIDE SEQUENCE [LARGE SCALE GENOMIC DNA]</scope>
    <source>
        <strain evidence="1 2">LW9</strain>
    </source>
</reference>
<gene>
    <name evidence="1" type="ORF">B879_03997</name>
</gene>
<dbReference type="Proteomes" id="UP000004478">
    <property type="component" value="Unassembled WGS sequence"/>
</dbReference>
<protein>
    <submittedName>
        <fullName evidence="1">TonB-linked outer membrane protein, SusC/RagA family</fullName>
    </submittedName>
</protein>
<organism evidence="1 2">
    <name type="scientific">Cecembia lonarensis (strain CCUG 58316 / KCTC 22772 / LW9)</name>
    <dbReference type="NCBI Taxonomy" id="1225176"/>
    <lineage>
        <taxon>Bacteria</taxon>
        <taxon>Pseudomonadati</taxon>
        <taxon>Bacteroidota</taxon>
        <taxon>Cytophagia</taxon>
        <taxon>Cytophagales</taxon>
        <taxon>Cyclobacteriaceae</taxon>
        <taxon>Cecembia</taxon>
    </lineage>
</organism>
<accession>K1LTA9</accession>
<dbReference type="AlphaFoldDB" id="K1LTA9"/>
<dbReference type="EMBL" id="AMGM01000134">
    <property type="protein sequence ID" value="EKB47394.1"/>
    <property type="molecule type" value="Genomic_DNA"/>
</dbReference>
<comment type="caution">
    <text evidence="1">The sequence shown here is derived from an EMBL/GenBank/DDBJ whole genome shotgun (WGS) entry which is preliminary data.</text>
</comment>
<evidence type="ECO:0000313" key="1">
    <source>
        <dbReference type="EMBL" id="EKB47394.1"/>
    </source>
</evidence>
<evidence type="ECO:0000313" key="2">
    <source>
        <dbReference type="Proteomes" id="UP000004478"/>
    </source>
</evidence>
<proteinExistence type="predicted"/>
<dbReference type="PATRIC" id="fig|1225176.3.peg.4266"/>